<dbReference type="GeneID" id="80895624"/>
<dbReference type="SUPFAM" id="SSF52540">
    <property type="entry name" value="P-loop containing nucleoside triphosphate hydrolases"/>
    <property type="match status" value="1"/>
</dbReference>
<organism evidence="1 2">
    <name type="scientific">Akanthomyces muscarius</name>
    <name type="common">Entomopathogenic fungus</name>
    <name type="synonym">Lecanicillium muscarium</name>
    <dbReference type="NCBI Taxonomy" id="2231603"/>
    <lineage>
        <taxon>Eukaryota</taxon>
        <taxon>Fungi</taxon>
        <taxon>Dikarya</taxon>
        <taxon>Ascomycota</taxon>
        <taxon>Pezizomycotina</taxon>
        <taxon>Sordariomycetes</taxon>
        <taxon>Hypocreomycetidae</taxon>
        <taxon>Hypocreales</taxon>
        <taxon>Cordycipitaceae</taxon>
        <taxon>Akanthomyces</taxon>
    </lineage>
</organism>
<comment type="caution">
    <text evidence="1">The sequence shown here is derived from an EMBL/GenBank/DDBJ whole genome shotgun (WGS) entry which is preliminary data.</text>
</comment>
<proteinExistence type="predicted"/>
<sequence length="356" mass="39435">MGGVASVPDNSSRTLRVVGAGYSRTGTLSMALALEQLLQGPVMHGGSQLFGREDSYVKLWTEAFAARHDKPRLLKILREATSGFVAISDAPGNCFVEELLELYPDAQVICVSRDRERWWKSWQSVTQTAGAGFLNWFLAPVPGKRWYPKLVAQFLDMQEEQFGPMTDKRMEEHNEYVKRVTPPDRFHMMELSEGWSPLCQMLGKPVPDEPFPRANDAEAVEGLAGQILKEAGLSSFLLCSAKDKKAPCTHLTIVPIFPAKKHHSDCMGILVFSCGCLSSVPPVSIPIDLILISVTTINEHNNSEVLATAQPFYQTYVEAKVEAKAHFSSEAFSEGMGHELLFGGELGTTKYRTRPQ</sequence>
<reference evidence="1" key="1">
    <citation type="journal article" date="2023" name="Access Microbiol">
        <title>De-novo genome assembly for Akanthomyces muscarius, a biocontrol agent of insect agricultural pests.</title>
        <authorList>
            <person name="Erdos Z."/>
            <person name="Studholme D.J."/>
            <person name="Raymond B."/>
            <person name="Sharma M."/>
        </authorList>
    </citation>
    <scope>NUCLEOTIDE SEQUENCE</scope>
    <source>
        <strain evidence="1">Ve6</strain>
    </source>
</reference>
<name>A0A9W8QL82_AKAMU</name>
<evidence type="ECO:0000313" key="2">
    <source>
        <dbReference type="Proteomes" id="UP001144673"/>
    </source>
</evidence>
<dbReference type="InterPro" id="IPR040632">
    <property type="entry name" value="Sulfotransfer_4"/>
</dbReference>
<evidence type="ECO:0000313" key="1">
    <source>
        <dbReference type="EMBL" id="KAJ4159567.1"/>
    </source>
</evidence>
<dbReference type="EMBL" id="JAJHUN010000005">
    <property type="protein sequence ID" value="KAJ4159567.1"/>
    <property type="molecule type" value="Genomic_DNA"/>
</dbReference>
<dbReference type="RefSeq" id="XP_056057566.1">
    <property type="nucleotide sequence ID" value="XM_056198708.1"/>
</dbReference>
<dbReference type="Proteomes" id="UP001144673">
    <property type="component" value="Unassembled WGS sequence"/>
</dbReference>
<dbReference type="PANTHER" id="PTHR36978">
    <property type="entry name" value="P-LOOP CONTAINING NUCLEOTIDE TRIPHOSPHATE HYDROLASE"/>
    <property type="match status" value="1"/>
</dbReference>
<accession>A0A9W8QL82</accession>
<evidence type="ECO:0008006" key="3">
    <source>
        <dbReference type="Google" id="ProtNLM"/>
    </source>
</evidence>
<dbReference type="PANTHER" id="PTHR36978:SF3">
    <property type="entry name" value="P-LOOP CONTAINING NUCLEOSIDE TRIPHOSPHATE HYDROLASE PROTEIN"/>
    <property type="match status" value="1"/>
</dbReference>
<dbReference type="AlphaFoldDB" id="A0A9W8QL82"/>
<dbReference type="InterPro" id="IPR027417">
    <property type="entry name" value="P-loop_NTPase"/>
</dbReference>
<dbReference type="Gene3D" id="3.40.50.300">
    <property type="entry name" value="P-loop containing nucleotide triphosphate hydrolases"/>
    <property type="match status" value="1"/>
</dbReference>
<protein>
    <recommendedName>
        <fullName evidence="3">NAD dependent epimerase/dehydratase</fullName>
    </recommendedName>
</protein>
<dbReference type="Pfam" id="PF17784">
    <property type="entry name" value="Sulfotransfer_4"/>
    <property type="match status" value="1"/>
</dbReference>
<keyword evidence="2" id="KW-1185">Reference proteome</keyword>
<dbReference type="KEGG" id="amus:LMH87_008465"/>
<gene>
    <name evidence="1" type="ORF">LMH87_008465</name>
</gene>